<name>A0ABY8WXM1_9BACT</name>
<feature type="transmembrane region" description="Helical" evidence="1">
    <location>
        <begin position="12"/>
        <end position="30"/>
    </location>
</feature>
<dbReference type="PANTHER" id="PTHR30238">
    <property type="entry name" value="MEMBRANE BOUND PREDICTED REDOX MODULATOR"/>
    <property type="match status" value="1"/>
</dbReference>
<dbReference type="InterPro" id="IPR007427">
    <property type="entry name" value="DUF475"/>
</dbReference>
<dbReference type="RefSeq" id="WP_376753930.1">
    <property type="nucleotide sequence ID" value="NZ_CP124550.1"/>
</dbReference>
<keyword evidence="1" id="KW-0812">Transmembrane</keyword>
<evidence type="ECO:0000256" key="1">
    <source>
        <dbReference type="SAM" id="Phobius"/>
    </source>
</evidence>
<proteinExistence type="predicted"/>
<sequence>MKKLLHAHHPFRIFLVSALLTIGLGAWTVYNKGLEALWLFVVLVLLEVTFSFDNAVINSRILARMSKFWQTMFLTVGIITAVFVVRFILPIVIVMLSSQHDFINVLHMALHQPAAYSATLHSAAPIINAFGGTFLLMIGISYFMDRNKDLYWLERIEKMMSRFGRYEVFKVFVMLLVAMGLYATADPAHREAILAASVLGTLVHLALELFGDYFSARQSHARVLTGMAAFASFVYLDILDASFSLDGVIGAFAITNDVILIIAGLGAGALWVRSLTVYLTRTNKLAKYRYLEHGAHWAILALGVVMLVKLYHVDPPEWFVGSIGLIFIATAIGSSVLEKTYADHRKKRSIAQKIKTRLIGR</sequence>
<keyword evidence="3" id="KW-1185">Reference proteome</keyword>
<reference evidence="2 3" key="1">
    <citation type="journal article" date="2023" name="Cell">
        <title>Genetic manipulation of Patescibacteria provides mechanistic insights into microbial dark matter and the epibiotic lifestyle.</title>
        <authorList>
            <person name="Wang Y."/>
            <person name="Gallagher L.A."/>
            <person name="Andrade P.A."/>
            <person name="Liu A."/>
            <person name="Humphreys I.R."/>
            <person name="Turkarslan S."/>
            <person name="Cutler K.J."/>
            <person name="Arrieta-Ortiz M.L."/>
            <person name="Li Y."/>
            <person name="Radey M.C."/>
            <person name="McLean J.S."/>
            <person name="Cong Q."/>
            <person name="Baker D."/>
            <person name="Baliga N.S."/>
            <person name="Peterson S.B."/>
            <person name="Mougous J.D."/>
        </authorList>
    </citation>
    <scope>NUCLEOTIDE SEQUENCE [LARGE SCALE GENOMIC DNA]</scope>
    <source>
        <strain evidence="2 3">ML1</strain>
    </source>
</reference>
<feature type="transmembrane region" description="Helical" evidence="1">
    <location>
        <begin position="191"/>
        <end position="211"/>
    </location>
</feature>
<feature type="transmembrane region" description="Helical" evidence="1">
    <location>
        <begin position="166"/>
        <end position="185"/>
    </location>
</feature>
<dbReference type="EMBL" id="CP124550">
    <property type="protein sequence ID" value="WIO46402.1"/>
    <property type="molecule type" value="Genomic_DNA"/>
</dbReference>
<protein>
    <submittedName>
        <fullName evidence="2">DUF475 domain-containing protein</fullName>
    </submittedName>
</protein>
<feature type="transmembrane region" description="Helical" evidence="1">
    <location>
        <begin position="126"/>
        <end position="145"/>
    </location>
</feature>
<gene>
    <name evidence="2" type="ORF">SEML1_0805</name>
</gene>
<keyword evidence="1" id="KW-0472">Membrane</keyword>
<organism evidence="2 3">
    <name type="scientific">Candidatus Southlakia epibionticum</name>
    <dbReference type="NCBI Taxonomy" id="3043284"/>
    <lineage>
        <taxon>Bacteria</taxon>
        <taxon>Candidatus Saccharimonadota</taxon>
        <taxon>Candidatus Saccharimonadia</taxon>
        <taxon>Candidatus Saccharimonadales</taxon>
        <taxon>Candidatus Saccharimonadaceae</taxon>
        <taxon>Candidatus Southlakia</taxon>
    </lineage>
</organism>
<dbReference type="Pfam" id="PF04332">
    <property type="entry name" value="DUF475"/>
    <property type="match status" value="1"/>
</dbReference>
<feature type="transmembrane region" description="Helical" evidence="1">
    <location>
        <begin position="68"/>
        <end position="96"/>
    </location>
</feature>
<feature type="transmembrane region" description="Helical" evidence="1">
    <location>
        <begin position="293"/>
        <end position="312"/>
    </location>
</feature>
<feature type="transmembrane region" description="Helical" evidence="1">
    <location>
        <begin position="249"/>
        <end position="272"/>
    </location>
</feature>
<evidence type="ECO:0000313" key="3">
    <source>
        <dbReference type="Proteomes" id="UP001177295"/>
    </source>
</evidence>
<feature type="transmembrane region" description="Helical" evidence="1">
    <location>
        <begin position="36"/>
        <end position="56"/>
    </location>
</feature>
<dbReference type="Proteomes" id="UP001177295">
    <property type="component" value="Chromosome"/>
</dbReference>
<feature type="transmembrane region" description="Helical" evidence="1">
    <location>
        <begin position="223"/>
        <end position="243"/>
    </location>
</feature>
<accession>A0ABY8WXM1</accession>
<dbReference type="PANTHER" id="PTHR30238:SF4">
    <property type="entry name" value="SLL1022 PROTEIN"/>
    <property type="match status" value="1"/>
</dbReference>
<evidence type="ECO:0000313" key="2">
    <source>
        <dbReference type="EMBL" id="WIO46402.1"/>
    </source>
</evidence>
<feature type="transmembrane region" description="Helical" evidence="1">
    <location>
        <begin position="318"/>
        <end position="337"/>
    </location>
</feature>
<keyword evidence="1" id="KW-1133">Transmembrane helix</keyword>